<proteinExistence type="predicted"/>
<evidence type="ECO:0000313" key="6">
    <source>
        <dbReference type="EMBL" id="KAE9228780.1"/>
    </source>
</evidence>
<dbReference type="Proteomes" id="UP000476176">
    <property type="component" value="Unassembled WGS sequence"/>
</dbReference>
<evidence type="ECO:0000313" key="13">
    <source>
        <dbReference type="Proteomes" id="UP000440732"/>
    </source>
</evidence>
<evidence type="ECO:0000313" key="15">
    <source>
        <dbReference type="Proteomes" id="UP000476176"/>
    </source>
</evidence>
<dbReference type="EMBL" id="QXGC01000585">
    <property type="protein sequence ID" value="KAE9228780.1"/>
    <property type="molecule type" value="Genomic_DNA"/>
</dbReference>
<feature type="region of interest" description="Disordered" evidence="1">
    <location>
        <begin position="86"/>
        <end position="108"/>
    </location>
</feature>
<evidence type="ECO:0000313" key="8">
    <source>
        <dbReference type="EMBL" id="KAE9320755.1"/>
    </source>
</evidence>
<evidence type="ECO:0000313" key="9">
    <source>
        <dbReference type="Proteomes" id="UP000429523"/>
    </source>
</evidence>
<protein>
    <submittedName>
        <fullName evidence="8">Uncharacterized protein</fullName>
    </submittedName>
</protein>
<dbReference type="EMBL" id="QXGE01000192">
    <property type="protein sequence ID" value="KAE9320755.1"/>
    <property type="molecule type" value="Genomic_DNA"/>
</dbReference>
<dbReference type="OrthoDB" id="123950at2759"/>
<dbReference type="Proteomes" id="UP000460718">
    <property type="component" value="Unassembled WGS sequence"/>
</dbReference>
<dbReference type="Proteomes" id="UP000440367">
    <property type="component" value="Unassembled WGS sequence"/>
</dbReference>
<dbReference type="Proteomes" id="UP000433483">
    <property type="component" value="Unassembled WGS sequence"/>
</dbReference>
<evidence type="ECO:0000313" key="5">
    <source>
        <dbReference type="EMBL" id="KAE9217886.1"/>
    </source>
</evidence>
<evidence type="ECO:0000313" key="2">
    <source>
        <dbReference type="EMBL" id="KAE8940901.1"/>
    </source>
</evidence>
<keyword evidence="10" id="KW-1185">Reference proteome</keyword>
<gene>
    <name evidence="8" type="ORF">PF001_g5242</name>
    <name evidence="7" type="ORF">PF002_g9177</name>
    <name evidence="6" type="ORF">PF004_g10982</name>
    <name evidence="5" type="ORF">PF005_g8486</name>
    <name evidence="4" type="ORF">PF006_g5203</name>
    <name evidence="2" type="ORF">PF009_g9296</name>
    <name evidence="3" type="ORF">PF011_g6813</name>
</gene>
<evidence type="ECO:0000313" key="7">
    <source>
        <dbReference type="EMBL" id="KAE9241599.1"/>
    </source>
</evidence>
<dbReference type="Proteomes" id="UP000437068">
    <property type="component" value="Unassembled WGS sequence"/>
</dbReference>
<dbReference type="EMBL" id="QXGD01000372">
    <property type="protein sequence ID" value="KAE9241599.1"/>
    <property type="molecule type" value="Genomic_DNA"/>
</dbReference>
<dbReference type="AlphaFoldDB" id="A0A6A4E6Q4"/>
<evidence type="ECO:0000313" key="12">
    <source>
        <dbReference type="Proteomes" id="UP000440367"/>
    </source>
</evidence>
<sequence>MFEVHVCKAALREIKQLVFKPIFRRVYSKKMDEYLRQADIEDLGDAMDFIDGTIKAQVEHANEDWEVRAVLGTHCIRIQADTTKIPTKTFPRSKPPRRCSSVTLCKDP</sequence>
<dbReference type="EMBL" id="QXGB01000361">
    <property type="protein sequence ID" value="KAE9217886.1"/>
    <property type="molecule type" value="Genomic_DNA"/>
</dbReference>
<organism evidence="8 11">
    <name type="scientific">Phytophthora fragariae</name>
    <dbReference type="NCBI Taxonomy" id="53985"/>
    <lineage>
        <taxon>Eukaryota</taxon>
        <taxon>Sar</taxon>
        <taxon>Stramenopiles</taxon>
        <taxon>Oomycota</taxon>
        <taxon>Peronosporomycetes</taxon>
        <taxon>Peronosporales</taxon>
        <taxon>Peronosporaceae</taxon>
        <taxon>Phytophthora</taxon>
    </lineage>
</organism>
<evidence type="ECO:0000313" key="14">
    <source>
        <dbReference type="Proteomes" id="UP000460718"/>
    </source>
</evidence>
<dbReference type="EMBL" id="QXGA01000191">
    <property type="protein sequence ID" value="KAE9150413.1"/>
    <property type="molecule type" value="Genomic_DNA"/>
</dbReference>
<evidence type="ECO:0000313" key="11">
    <source>
        <dbReference type="Proteomes" id="UP000437068"/>
    </source>
</evidence>
<accession>A0A6A4E6Q4</accession>
<reference evidence="9 10" key="1">
    <citation type="submission" date="2018-08" db="EMBL/GenBank/DDBJ databases">
        <title>Genomic investigation of the strawberry pathogen Phytophthora fragariae indicates pathogenicity is determined by transcriptional variation in three key races.</title>
        <authorList>
            <person name="Adams T.M."/>
            <person name="Armitage A.D."/>
            <person name="Sobczyk M.K."/>
            <person name="Bates H.J."/>
            <person name="Dunwell J.M."/>
            <person name="Nellist C.F."/>
            <person name="Harrison R.J."/>
        </authorList>
    </citation>
    <scope>NUCLEOTIDE SEQUENCE [LARGE SCALE GENOMIC DNA]</scope>
    <source>
        <strain evidence="8 11">A4</strain>
        <strain evidence="7 12">BC-1</strain>
        <strain evidence="6 15">BC-23</strain>
        <strain evidence="5 10">NOV-27</strain>
        <strain evidence="4 13">NOV-5</strain>
        <strain evidence="2 9">NOV-9</strain>
        <strain evidence="3 14">SCRP245</strain>
    </source>
</reference>
<dbReference type="Proteomes" id="UP000440732">
    <property type="component" value="Unassembled WGS sequence"/>
</dbReference>
<comment type="caution">
    <text evidence="8">The sequence shown here is derived from an EMBL/GenBank/DDBJ whole genome shotgun (WGS) entry which is preliminary data.</text>
</comment>
<evidence type="ECO:0000313" key="4">
    <source>
        <dbReference type="EMBL" id="KAE9150413.1"/>
    </source>
</evidence>
<evidence type="ECO:0000256" key="1">
    <source>
        <dbReference type="SAM" id="MobiDB-lite"/>
    </source>
</evidence>
<evidence type="ECO:0000313" key="3">
    <source>
        <dbReference type="EMBL" id="KAE9017174.1"/>
    </source>
</evidence>
<dbReference type="EMBL" id="QXGF01000395">
    <property type="protein sequence ID" value="KAE8940901.1"/>
    <property type="molecule type" value="Genomic_DNA"/>
</dbReference>
<evidence type="ECO:0000313" key="10">
    <source>
        <dbReference type="Proteomes" id="UP000433483"/>
    </source>
</evidence>
<dbReference type="EMBL" id="QXFW01000293">
    <property type="protein sequence ID" value="KAE9017174.1"/>
    <property type="molecule type" value="Genomic_DNA"/>
</dbReference>
<name>A0A6A4E6Q4_9STRA</name>
<dbReference type="Proteomes" id="UP000429523">
    <property type="component" value="Unassembled WGS sequence"/>
</dbReference>